<organism evidence="2">
    <name type="scientific">marine metagenome</name>
    <dbReference type="NCBI Taxonomy" id="408172"/>
    <lineage>
        <taxon>unclassified sequences</taxon>
        <taxon>metagenomes</taxon>
        <taxon>ecological metagenomes</taxon>
    </lineage>
</organism>
<evidence type="ECO:0000313" key="2">
    <source>
        <dbReference type="EMBL" id="SVC20536.1"/>
    </source>
</evidence>
<dbReference type="InterPro" id="IPR003961">
    <property type="entry name" value="FN3_dom"/>
</dbReference>
<dbReference type="InterPro" id="IPR001736">
    <property type="entry name" value="PLipase_D/transphosphatidylase"/>
</dbReference>
<dbReference type="InterPro" id="IPR036116">
    <property type="entry name" value="FN3_sf"/>
</dbReference>
<dbReference type="SUPFAM" id="SSF49265">
    <property type="entry name" value="Fibronectin type III"/>
    <property type="match status" value="1"/>
</dbReference>
<dbReference type="InterPro" id="IPR039448">
    <property type="entry name" value="Beta_helix"/>
</dbReference>
<dbReference type="Gene3D" id="2.160.20.10">
    <property type="entry name" value="Single-stranded right-handed beta-helix, Pectin lyase-like"/>
    <property type="match status" value="1"/>
</dbReference>
<dbReference type="InterPro" id="IPR013783">
    <property type="entry name" value="Ig-like_fold"/>
</dbReference>
<dbReference type="SUPFAM" id="SSF51126">
    <property type="entry name" value="Pectin lyase-like"/>
    <property type="match status" value="2"/>
</dbReference>
<dbReference type="GO" id="GO:0003824">
    <property type="term" value="F:catalytic activity"/>
    <property type="evidence" value="ECO:0007669"/>
    <property type="project" value="InterPro"/>
</dbReference>
<dbReference type="EMBL" id="UINC01078972">
    <property type="protein sequence ID" value="SVC20536.1"/>
    <property type="molecule type" value="Genomic_DNA"/>
</dbReference>
<feature type="non-terminal residue" evidence="2">
    <location>
        <position position="1"/>
    </location>
</feature>
<dbReference type="PROSITE" id="PS50035">
    <property type="entry name" value="PLD"/>
    <property type="match status" value="1"/>
</dbReference>
<feature type="non-terminal residue" evidence="2">
    <location>
        <position position="424"/>
    </location>
</feature>
<protein>
    <recommendedName>
        <fullName evidence="1">PLD phosphodiesterase domain-containing protein</fullName>
    </recommendedName>
</protein>
<dbReference type="InterPro" id="IPR006626">
    <property type="entry name" value="PbH1"/>
</dbReference>
<dbReference type="InterPro" id="IPR012334">
    <property type="entry name" value="Pectin_lyas_fold"/>
</dbReference>
<dbReference type="CDD" id="cd00063">
    <property type="entry name" value="FN3"/>
    <property type="match status" value="1"/>
</dbReference>
<dbReference type="Pfam" id="PF13229">
    <property type="entry name" value="Beta_helix"/>
    <property type="match status" value="1"/>
</dbReference>
<dbReference type="AlphaFoldDB" id="A0A382K972"/>
<dbReference type="SMART" id="SM00710">
    <property type="entry name" value="PbH1"/>
    <property type="match status" value="8"/>
</dbReference>
<accession>A0A382K972</accession>
<sequence length="424" mass="44620">GVSFFRVEGPSISNAIIRNNTASFHGGGIFSYISNTTVTDVEMHDNECLGIYWGGFNDVGHGGGFFLADGEGTFTGLNIHDNEAAMHGGGMGSAGSANWTLTNSTISNNVGPWLGGGLWLWDANYGENPTITNVTIEDNWASISGGGFLSNYSNPVFENCTIQNNEATGAGGGLCFWGGCSPVITDCVISGNSGTGNGGGVHTEGDAITMTRTFVVDNQGGTYIGGINVSGSDATFNNITISGNTSSGGGAIGIINSGHVDLTNSIVWDNYGDPFFGDGTGSINITYSDIEDGWGGEGNIDADPLFTDVDNGDYTLQSPDSPCIDAGTADTDGDGNDDITDYNGAAPDMGAFETTMAAPTGFTLYPLETYVTLTWNAVSIDDFNYYIVERSTDVEFADDVESNASLVNYYEDHDLEYDTEYFYR</sequence>
<dbReference type="PANTHER" id="PTHR11319:SF35">
    <property type="entry name" value="OUTER MEMBRANE PROTEIN PMPC-RELATED"/>
    <property type="match status" value="1"/>
</dbReference>
<evidence type="ECO:0000259" key="1">
    <source>
        <dbReference type="PROSITE" id="PS50035"/>
    </source>
</evidence>
<name>A0A382K972_9ZZZZ</name>
<proteinExistence type="predicted"/>
<dbReference type="Gene3D" id="2.60.40.10">
    <property type="entry name" value="Immunoglobulins"/>
    <property type="match status" value="1"/>
</dbReference>
<dbReference type="PANTHER" id="PTHR11319">
    <property type="entry name" value="G PROTEIN-COUPLED RECEPTOR-RELATED"/>
    <property type="match status" value="1"/>
</dbReference>
<feature type="domain" description="PLD phosphodiesterase" evidence="1">
    <location>
        <begin position="205"/>
        <end position="233"/>
    </location>
</feature>
<gene>
    <name evidence="2" type="ORF">METZ01_LOCUS273390</name>
</gene>
<dbReference type="InterPro" id="IPR011050">
    <property type="entry name" value="Pectin_lyase_fold/virulence"/>
</dbReference>
<reference evidence="2" key="1">
    <citation type="submission" date="2018-05" db="EMBL/GenBank/DDBJ databases">
        <authorList>
            <person name="Lanie J.A."/>
            <person name="Ng W.-L."/>
            <person name="Kazmierczak K.M."/>
            <person name="Andrzejewski T.M."/>
            <person name="Davidsen T.M."/>
            <person name="Wayne K.J."/>
            <person name="Tettelin H."/>
            <person name="Glass J.I."/>
            <person name="Rusch D."/>
            <person name="Podicherti R."/>
            <person name="Tsui H.-C.T."/>
            <person name="Winkler M.E."/>
        </authorList>
    </citation>
    <scope>NUCLEOTIDE SEQUENCE</scope>
</reference>